<proteinExistence type="predicted"/>
<keyword evidence="1" id="KW-1133">Transmembrane helix</keyword>
<name>A0ABU5VYC1_9BACT</name>
<dbReference type="RefSeq" id="WP_323578282.1">
    <property type="nucleotide sequence ID" value="NZ_JAYGJQ010000002.1"/>
</dbReference>
<keyword evidence="1" id="KW-0472">Membrane</keyword>
<accession>A0ABU5VYC1</accession>
<dbReference type="EMBL" id="JAYGJQ010000002">
    <property type="protein sequence ID" value="MEA9358041.1"/>
    <property type="molecule type" value="Genomic_DNA"/>
</dbReference>
<feature type="transmembrane region" description="Helical" evidence="1">
    <location>
        <begin position="44"/>
        <end position="65"/>
    </location>
</feature>
<keyword evidence="3" id="KW-1185">Reference proteome</keyword>
<reference evidence="2 3" key="1">
    <citation type="submission" date="2023-11" db="EMBL/GenBank/DDBJ databases">
        <title>A Novel Polar Bacteriovorax (B. antarcticus) Isolated from the Biocrust in Antarctica.</title>
        <authorList>
            <person name="Mun W."/>
            <person name="Choi S.Y."/>
            <person name="Mitchell R.J."/>
        </authorList>
    </citation>
    <scope>NUCLEOTIDE SEQUENCE [LARGE SCALE GENOMIC DNA]</scope>
    <source>
        <strain evidence="2 3">PP10</strain>
    </source>
</reference>
<comment type="caution">
    <text evidence="2">The sequence shown here is derived from an EMBL/GenBank/DDBJ whole genome shotgun (WGS) entry which is preliminary data.</text>
</comment>
<evidence type="ECO:0000256" key="1">
    <source>
        <dbReference type="SAM" id="Phobius"/>
    </source>
</evidence>
<evidence type="ECO:0000313" key="2">
    <source>
        <dbReference type="EMBL" id="MEA9358041.1"/>
    </source>
</evidence>
<feature type="transmembrane region" description="Helical" evidence="1">
    <location>
        <begin position="7"/>
        <end position="24"/>
    </location>
</feature>
<organism evidence="2 3">
    <name type="scientific">Bacteriovorax antarcticus</name>
    <dbReference type="NCBI Taxonomy" id="3088717"/>
    <lineage>
        <taxon>Bacteria</taxon>
        <taxon>Pseudomonadati</taxon>
        <taxon>Bdellovibrionota</taxon>
        <taxon>Bacteriovoracia</taxon>
        <taxon>Bacteriovoracales</taxon>
        <taxon>Bacteriovoracaceae</taxon>
        <taxon>Bacteriovorax</taxon>
    </lineage>
</organism>
<protein>
    <submittedName>
        <fullName evidence="2">Uncharacterized protein</fullName>
    </submittedName>
</protein>
<evidence type="ECO:0000313" key="3">
    <source>
        <dbReference type="Proteomes" id="UP001302274"/>
    </source>
</evidence>
<gene>
    <name evidence="2" type="ORF">SHI21_17545</name>
</gene>
<sequence length="82" mass="9797">MKNKKIIAPTILAIIFTFFIYFGFITPRQKFTADLIRVNNIFEFITSLIVSFIAFYIFFNGPIYLKKKKEDKTEEFRKNKKS</sequence>
<keyword evidence="1" id="KW-0812">Transmembrane</keyword>
<dbReference type="Proteomes" id="UP001302274">
    <property type="component" value="Unassembled WGS sequence"/>
</dbReference>